<evidence type="ECO:0000313" key="2">
    <source>
        <dbReference type="Proteomes" id="UP000823772"/>
    </source>
</evidence>
<reference evidence="1" key="2">
    <citation type="journal article" date="2021" name="PeerJ">
        <title>Extensive microbial diversity within the chicken gut microbiome revealed by metagenomics and culture.</title>
        <authorList>
            <person name="Gilroy R."/>
            <person name="Ravi A."/>
            <person name="Getino M."/>
            <person name="Pursley I."/>
            <person name="Horton D.L."/>
            <person name="Alikhan N.F."/>
            <person name="Baker D."/>
            <person name="Gharbi K."/>
            <person name="Hall N."/>
            <person name="Watson M."/>
            <person name="Adriaenssens E.M."/>
            <person name="Foster-Nyarko E."/>
            <person name="Jarju S."/>
            <person name="Secka A."/>
            <person name="Antonio M."/>
            <person name="Oren A."/>
            <person name="Chaudhuri R.R."/>
            <person name="La Ragione R."/>
            <person name="Hildebrand F."/>
            <person name="Pallen M.J."/>
        </authorList>
    </citation>
    <scope>NUCLEOTIDE SEQUENCE</scope>
    <source>
        <strain evidence="1">B3-2255</strain>
    </source>
</reference>
<dbReference type="EMBL" id="JADILY010000127">
    <property type="protein sequence ID" value="MBO8482091.1"/>
    <property type="molecule type" value="Genomic_DNA"/>
</dbReference>
<name>A0A9D9J1J1_9BACT</name>
<evidence type="ECO:0000313" key="1">
    <source>
        <dbReference type="EMBL" id="MBO8482091.1"/>
    </source>
</evidence>
<dbReference type="PROSITE" id="PS51257">
    <property type="entry name" value="PROKAR_LIPOPROTEIN"/>
    <property type="match status" value="1"/>
</dbReference>
<reference evidence="1" key="1">
    <citation type="submission" date="2020-10" db="EMBL/GenBank/DDBJ databases">
        <authorList>
            <person name="Gilroy R."/>
        </authorList>
    </citation>
    <scope>NUCLEOTIDE SEQUENCE</scope>
    <source>
        <strain evidence="1">B3-2255</strain>
    </source>
</reference>
<protein>
    <recommendedName>
        <fullName evidence="3">LPP20 lipoprotein</fullName>
    </recommendedName>
</protein>
<organism evidence="1 2">
    <name type="scientific">Candidatus Merdivivens faecigallinarum</name>
    <dbReference type="NCBI Taxonomy" id="2840871"/>
    <lineage>
        <taxon>Bacteria</taxon>
        <taxon>Pseudomonadati</taxon>
        <taxon>Bacteroidota</taxon>
        <taxon>Bacteroidia</taxon>
        <taxon>Bacteroidales</taxon>
        <taxon>Muribaculaceae</taxon>
        <taxon>Muribaculaceae incertae sedis</taxon>
        <taxon>Candidatus Merdivivens</taxon>
    </lineage>
</organism>
<dbReference type="Proteomes" id="UP000823772">
    <property type="component" value="Unassembled WGS sequence"/>
</dbReference>
<comment type="caution">
    <text evidence="1">The sequence shown here is derived from an EMBL/GenBank/DDBJ whole genome shotgun (WGS) entry which is preliminary data.</text>
</comment>
<evidence type="ECO:0008006" key="3">
    <source>
        <dbReference type="Google" id="ProtNLM"/>
    </source>
</evidence>
<sequence>MKNVFGIGNVCLVALSFLFLFSCGTNKVVSVSQQGSKSPFGETYEAPCSEYDTEEYFAATGISSGPSTRMDVLQTSALTNAQNIIRQKMQHAYRGAIDDYSSYIGTNAGSDADVKVERAGTQIIDDIINDTQSRCLKFSSVDEKGNVTCFIGIRISKKETADRISDFVSADDELKIRFKEENFRKKMEESFRKYKENQ</sequence>
<dbReference type="AlphaFoldDB" id="A0A9D9J1J1"/>
<proteinExistence type="predicted"/>
<gene>
    <name evidence="1" type="ORF">IAC87_06050</name>
</gene>
<accession>A0A9D9J1J1</accession>